<dbReference type="InterPro" id="IPR013547">
    <property type="entry name" value="P4H_N"/>
</dbReference>
<sequence length="530" mass="60569">MTRLFAYICLIVLVQDSHSVDPANYFKDYYSSSVLGLLNLFELEREFMDNFIVYADVLQEKVDNLKMYIDSLDRGMHENHKEREGFVSNPLNAFGLIRRLHQEWPKWQNYTKKPLGVAQLTAMEELLSKAPEPFDMTESLKSMDRIERAYDLPASHIARGLLQNKQYDTQLSVRDCLALAQHKYESGDYIRASMWYREALRHSGEPNAEIINSVLGNPLDGVDLQFARTIVIRGLGLSDHSMSRETIHELASNFLNQSSPRDVKIFISHYLRQSDEQIGNELGTVQTPPTAHESGCRGLFPKRTNLVCRYNSTTTPFLRLAPLKMEEVNHDPYIVMYHQVLSDREMEEMKQLARPMTNGMSGSEMANLTEPLEIVARVAWLIEASPFRERLNLRIGDMTGFDVSDFKALQLANFGVGSYFKAHYDYRTERVNDLGVTELGDRTGSIIFYASEVPQGGATIFPDIQVTVTPQKGNSLFWFNTFDDSTPDPRSLHAICPVIAGSRWTITKWLHQWPQMFLKPCSPRAGERTS</sequence>
<dbReference type="Pfam" id="PF08336">
    <property type="entry name" value="P4Ha_N"/>
    <property type="match status" value="1"/>
</dbReference>
<dbReference type="Pfam" id="PF13640">
    <property type="entry name" value="2OG-FeII_Oxy_3"/>
    <property type="match status" value="1"/>
</dbReference>
<dbReference type="GO" id="GO:0004656">
    <property type="term" value="F:procollagen-proline 4-dioxygenase activity"/>
    <property type="evidence" value="ECO:0007669"/>
    <property type="project" value="UniProtKB-EC"/>
</dbReference>
<dbReference type="SMART" id="SM00702">
    <property type="entry name" value="P4Hc"/>
    <property type="match status" value="1"/>
</dbReference>
<comment type="similarity">
    <text evidence="4">Belongs to the P4HA family.</text>
</comment>
<dbReference type="PANTHER" id="PTHR10869:SF216">
    <property type="entry name" value="PROCOLLAGEN-PROLINE 4-DIOXYGENASE"/>
    <property type="match status" value="1"/>
</dbReference>
<feature type="signal peptide" evidence="13">
    <location>
        <begin position="1"/>
        <end position="19"/>
    </location>
</feature>
<keyword evidence="7" id="KW-0256">Endoplasmic reticulum</keyword>
<dbReference type="EC" id="1.14.11.2" evidence="5"/>
<dbReference type="GO" id="GO:0005788">
    <property type="term" value="C:endoplasmic reticulum lumen"/>
    <property type="evidence" value="ECO:0007669"/>
    <property type="project" value="UniProtKB-SubCell"/>
</dbReference>
<evidence type="ECO:0000256" key="10">
    <source>
        <dbReference type="ARBA" id="ARBA00023002"/>
    </source>
</evidence>
<keyword evidence="6" id="KW-0479">Metal-binding</keyword>
<gene>
    <name evidence="16" type="primary">LOC6900822</name>
</gene>
<dbReference type="GO" id="GO:0031418">
    <property type="term" value="F:L-ascorbic acid binding"/>
    <property type="evidence" value="ECO:0007669"/>
    <property type="project" value="UniProtKB-KW"/>
</dbReference>
<dbReference type="InParanoid" id="A0A6I8V0P6"/>
<keyword evidence="10" id="KW-0560">Oxidoreductase</keyword>
<dbReference type="GO" id="GO:0005506">
    <property type="term" value="F:iron ion binding"/>
    <property type="evidence" value="ECO:0007669"/>
    <property type="project" value="InterPro"/>
</dbReference>
<evidence type="ECO:0000256" key="12">
    <source>
        <dbReference type="ARBA" id="ARBA00023180"/>
    </source>
</evidence>
<dbReference type="AlphaFoldDB" id="A0A6I8V0P6"/>
<keyword evidence="12" id="KW-0325">Glycoprotein</keyword>
<dbReference type="InterPro" id="IPR044862">
    <property type="entry name" value="Pro_4_hyd_alph_FE2OG_OXY"/>
</dbReference>
<reference evidence="16" key="1">
    <citation type="submission" date="2025-08" db="UniProtKB">
        <authorList>
            <consortium name="RefSeq"/>
        </authorList>
    </citation>
    <scope>IDENTIFICATION</scope>
    <source>
        <strain evidence="16">MV-25-SWS-2005</strain>
        <tissue evidence="16">Whole body</tissue>
    </source>
</reference>
<keyword evidence="9" id="KW-0223">Dioxygenase</keyword>
<keyword evidence="8" id="KW-0847">Vitamin C</keyword>
<evidence type="ECO:0000256" key="6">
    <source>
        <dbReference type="ARBA" id="ARBA00022723"/>
    </source>
</evidence>
<dbReference type="InterPro" id="IPR011990">
    <property type="entry name" value="TPR-like_helical_dom_sf"/>
</dbReference>
<evidence type="ECO:0000256" key="3">
    <source>
        <dbReference type="ARBA" id="ARBA00004319"/>
    </source>
</evidence>
<dbReference type="Gene3D" id="2.60.120.620">
    <property type="entry name" value="q2cbj1_9rhob like domain"/>
    <property type="match status" value="1"/>
</dbReference>
<dbReference type="PANTHER" id="PTHR10869">
    <property type="entry name" value="PROLYL 4-HYDROXYLASE ALPHA SUBUNIT"/>
    <property type="match status" value="1"/>
</dbReference>
<evidence type="ECO:0000256" key="2">
    <source>
        <dbReference type="ARBA" id="ARBA00002035"/>
    </source>
</evidence>
<evidence type="ECO:0000256" key="7">
    <source>
        <dbReference type="ARBA" id="ARBA00022824"/>
    </source>
</evidence>
<comment type="cofactor">
    <cofactor evidence="1">
        <name>L-ascorbate</name>
        <dbReference type="ChEBI" id="CHEBI:38290"/>
    </cofactor>
</comment>
<dbReference type="InterPro" id="IPR045054">
    <property type="entry name" value="P4HA-like"/>
</dbReference>
<evidence type="ECO:0000259" key="14">
    <source>
        <dbReference type="PROSITE" id="PS51471"/>
    </source>
</evidence>
<feature type="chain" id="PRO_5026135539" description="procollagen-proline 4-dioxygenase" evidence="13">
    <location>
        <begin position="20"/>
        <end position="530"/>
    </location>
</feature>
<dbReference type="KEGG" id="dpo:6900822"/>
<dbReference type="Gene3D" id="6.10.140.1460">
    <property type="match status" value="1"/>
</dbReference>
<evidence type="ECO:0000256" key="13">
    <source>
        <dbReference type="SAM" id="SignalP"/>
    </source>
</evidence>
<evidence type="ECO:0000256" key="8">
    <source>
        <dbReference type="ARBA" id="ARBA00022896"/>
    </source>
</evidence>
<feature type="domain" description="Fe2OG dioxygenase" evidence="14">
    <location>
        <begin position="405"/>
        <end position="512"/>
    </location>
</feature>
<evidence type="ECO:0000256" key="9">
    <source>
        <dbReference type="ARBA" id="ARBA00022964"/>
    </source>
</evidence>
<comment type="subcellular location">
    <subcellularLocation>
        <location evidence="3">Endoplasmic reticulum lumen</location>
    </subcellularLocation>
</comment>
<dbReference type="FunCoup" id="A0A6I8V0P6">
    <property type="interactions" value="32"/>
</dbReference>
<organism evidence="15 16">
    <name type="scientific">Drosophila pseudoobscura pseudoobscura</name>
    <name type="common">Fruit fly</name>
    <dbReference type="NCBI Taxonomy" id="46245"/>
    <lineage>
        <taxon>Eukaryota</taxon>
        <taxon>Metazoa</taxon>
        <taxon>Ecdysozoa</taxon>
        <taxon>Arthropoda</taxon>
        <taxon>Hexapoda</taxon>
        <taxon>Insecta</taxon>
        <taxon>Pterygota</taxon>
        <taxon>Neoptera</taxon>
        <taxon>Endopterygota</taxon>
        <taxon>Diptera</taxon>
        <taxon>Brachycera</taxon>
        <taxon>Muscomorpha</taxon>
        <taxon>Ephydroidea</taxon>
        <taxon>Drosophilidae</taxon>
        <taxon>Drosophila</taxon>
        <taxon>Sophophora</taxon>
    </lineage>
</organism>
<dbReference type="Gene3D" id="1.25.40.10">
    <property type="entry name" value="Tetratricopeptide repeat domain"/>
    <property type="match status" value="1"/>
</dbReference>
<protein>
    <recommendedName>
        <fullName evidence="5">procollagen-proline 4-dioxygenase</fullName>
        <ecNumber evidence="5">1.14.11.2</ecNumber>
    </recommendedName>
</protein>
<dbReference type="RefSeq" id="XP_002135181.2">
    <property type="nucleotide sequence ID" value="XM_002135145.3"/>
</dbReference>
<keyword evidence="11" id="KW-0408">Iron</keyword>
<accession>A0A6I8V0P6</accession>
<evidence type="ECO:0000256" key="5">
    <source>
        <dbReference type="ARBA" id="ARBA00012269"/>
    </source>
</evidence>
<evidence type="ECO:0000256" key="11">
    <source>
        <dbReference type="ARBA" id="ARBA00023004"/>
    </source>
</evidence>
<dbReference type="InterPro" id="IPR006620">
    <property type="entry name" value="Pro_4_hyd_alph"/>
</dbReference>
<comment type="function">
    <text evidence="2">Catalyzes the post-translational formation of 4-hydroxyproline in -Xaa-Pro-Gly- sequences in collagens and other proteins.</text>
</comment>
<evidence type="ECO:0000256" key="4">
    <source>
        <dbReference type="ARBA" id="ARBA00006511"/>
    </source>
</evidence>
<dbReference type="Proteomes" id="UP000001819">
    <property type="component" value="Chromosome X"/>
</dbReference>
<dbReference type="InterPro" id="IPR005123">
    <property type="entry name" value="Oxoglu/Fe-dep_dioxygenase_dom"/>
</dbReference>
<proteinExistence type="inferred from homology"/>
<keyword evidence="15" id="KW-1185">Reference proteome</keyword>
<evidence type="ECO:0000256" key="1">
    <source>
        <dbReference type="ARBA" id="ARBA00001961"/>
    </source>
</evidence>
<evidence type="ECO:0000313" key="16">
    <source>
        <dbReference type="RefSeq" id="XP_002135181.2"/>
    </source>
</evidence>
<evidence type="ECO:0000313" key="15">
    <source>
        <dbReference type="Proteomes" id="UP000001819"/>
    </source>
</evidence>
<keyword evidence="13" id="KW-0732">Signal</keyword>
<dbReference type="PROSITE" id="PS51471">
    <property type="entry name" value="FE2OG_OXY"/>
    <property type="match status" value="1"/>
</dbReference>
<name>A0A6I8V0P6_DROPS</name>